<dbReference type="InterPro" id="IPR016193">
    <property type="entry name" value="Cytidine_deaminase-like"/>
</dbReference>
<evidence type="ECO:0000256" key="11">
    <source>
        <dbReference type="ARBA" id="ARBA00023002"/>
    </source>
</evidence>
<comment type="similarity">
    <text evidence="5 13">In the C-terminal section; belongs to the HTP reductase family.</text>
</comment>
<keyword evidence="19" id="KW-1185">Reference proteome</keyword>
<dbReference type="PROSITE" id="PS00903">
    <property type="entry name" value="CYT_DCMP_DEAMINASES_1"/>
    <property type="match status" value="1"/>
</dbReference>
<comment type="pathway">
    <text evidence="2 13">Cofactor biosynthesis; riboflavin biosynthesis; 5-amino-6-(D-ribitylamino)uracil from GTP: step 2/4.</text>
</comment>
<evidence type="ECO:0000256" key="8">
    <source>
        <dbReference type="ARBA" id="ARBA00022801"/>
    </source>
</evidence>
<dbReference type="SUPFAM" id="SSF53927">
    <property type="entry name" value="Cytidine deaminase-like"/>
    <property type="match status" value="1"/>
</dbReference>
<keyword evidence="6 13" id="KW-0686">Riboflavin biosynthesis</keyword>
<keyword evidence="12" id="KW-0511">Multifunctional enzyme</keyword>
<comment type="pathway">
    <text evidence="3 13">Cofactor biosynthesis; riboflavin biosynthesis; 5-amino-6-(D-ribitylamino)uracil from GTP: step 3/4.</text>
</comment>
<keyword evidence="8 13" id="KW-0378">Hydrolase</keyword>
<feature type="binding site" evidence="16">
    <location>
        <position position="88"/>
    </location>
    <ligand>
        <name>Zn(2+)</name>
        <dbReference type="ChEBI" id="CHEBI:29105"/>
        <note>catalytic</note>
    </ligand>
</feature>
<evidence type="ECO:0000256" key="6">
    <source>
        <dbReference type="ARBA" id="ARBA00022619"/>
    </source>
</evidence>
<evidence type="ECO:0000313" key="19">
    <source>
        <dbReference type="Proteomes" id="UP000280842"/>
    </source>
</evidence>
<dbReference type="CDD" id="cd01284">
    <property type="entry name" value="Riboflavin_deaminase-reductase"/>
    <property type="match status" value="1"/>
</dbReference>
<dbReference type="SUPFAM" id="SSF53597">
    <property type="entry name" value="Dihydrofolate reductase-like"/>
    <property type="match status" value="1"/>
</dbReference>
<feature type="binding site" evidence="15">
    <location>
        <position position="158"/>
    </location>
    <ligand>
        <name>NADP(+)</name>
        <dbReference type="ChEBI" id="CHEBI:58349"/>
    </ligand>
</feature>
<feature type="binding site" evidence="15">
    <location>
        <position position="172"/>
    </location>
    <ligand>
        <name>substrate</name>
    </ligand>
</feature>
<feature type="binding site" evidence="16">
    <location>
        <position position="79"/>
    </location>
    <ligand>
        <name>Zn(2+)</name>
        <dbReference type="ChEBI" id="CHEBI:29105"/>
        <note>catalytic</note>
    </ligand>
</feature>
<dbReference type="InterPro" id="IPR002125">
    <property type="entry name" value="CMP_dCMP_dom"/>
</dbReference>
<feature type="binding site" evidence="15">
    <location>
        <position position="204"/>
    </location>
    <ligand>
        <name>NADP(+)</name>
        <dbReference type="ChEBI" id="CHEBI:58349"/>
    </ligand>
</feature>
<evidence type="ECO:0000259" key="17">
    <source>
        <dbReference type="PROSITE" id="PS51747"/>
    </source>
</evidence>
<dbReference type="GO" id="GO:0050661">
    <property type="term" value="F:NADP binding"/>
    <property type="evidence" value="ECO:0007669"/>
    <property type="project" value="InterPro"/>
</dbReference>
<keyword evidence="10 13" id="KW-0521">NADP</keyword>
<feature type="domain" description="CMP/dCMP-type deaminase" evidence="17">
    <location>
        <begin position="2"/>
        <end position="127"/>
    </location>
</feature>
<dbReference type="InterPro" id="IPR004794">
    <property type="entry name" value="Eubact_RibD"/>
</dbReference>
<dbReference type="InterPro" id="IPR050765">
    <property type="entry name" value="Riboflavin_Biosynth_HTPR"/>
</dbReference>
<protein>
    <recommendedName>
        <fullName evidence="13">Riboflavin biosynthesis protein RibD</fullName>
    </recommendedName>
    <domain>
        <recommendedName>
            <fullName evidence="13">Diaminohydroxyphosphoribosylaminopyrimidine deaminase</fullName>
            <shortName evidence="13">DRAP deaminase</shortName>
            <ecNumber evidence="13">3.5.4.26</ecNumber>
        </recommendedName>
        <alternativeName>
            <fullName evidence="13">Riboflavin-specific deaminase</fullName>
        </alternativeName>
    </domain>
    <domain>
        <recommendedName>
            <fullName evidence="13">5-amino-6-(5-phosphoribosylamino)uracil reductase</fullName>
            <ecNumber evidence="13">1.1.1.193</ecNumber>
        </recommendedName>
        <alternativeName>
            <fullName evidence="13">HTP reductase</fullName>
        </alternativeName>
    </domain>
</protein>
<evidence type="ECO:0000256" key="12">
    <source>
        <dbReference type="ARBA" id="ARBA00023268"/>
    </source>
</evidence>
<dbReference type="EC" id="1.1.1.193" evidence="13"/>
<dbReference type="Proteomes" id="UP000280842">
    <property type="component" value="Unassembled WGS sequence"/>
</dbReference>
<dbReference type="InterPro" id="IPR016192">
    <property type="entry name" value="APOBEC/CMP_deaminase_Zn-bd"/>
</dbReference>
<dbReference type="UniPathway" id="UPA00275">
    <property type="reaction ID" value="UER00401"/>
</dbReference>
<reference evidence="18 19" key="1">
    <citation type="submission" date="2018-10" db="EMBL/GenBank/DDBJ databases">
        <title>Genomic Encyclopedia of Archaeal and Bacterial Type Strains, Phase II (KMG-II): from individual species to whole genera.</title>
        <authorList>
            <person name="Goeker M."/>
        </authorList>
    </citation>
    <scope>NUCLEOTIDE SEQUENCE [LARGE SCALE GENOMIC DNA]</scope>
    <source>
        <strain evidence="18 19">VM1</strain>
    </source>
</reference>
<dbReference type="Gene3D" id="3.40.430.10">
    <property type="entry name" value="Dihydrofolate Reductase, subunit A"/>
    <property type="match status" value="1"/>
</dbReference>
<feature type="binding site" evidence="15">
    <location>
        <position position="174"/>
    </location>
    <ligand>
        <name>NADP(+)</name>
        <dbReference type="ChEBI" id="CHEBI:58349"/>
    </ligand>
</feature>
<dbReference type="AlphaFoldDB" id="A0A3M0BJF2"/>
<comment type="caution">
    <text evidence="18">The sequence shown here is derived from an EMBL/GenBank/DDBJ whole genome shotgun (WGS) entry which is preliminary data.</text>
</comment>
<evidence type="ECO:0000256" key="3">
    <source>
        <dbReference type="ARBA" id="ARBA00004910"/>
    </source>
</evidence>
<evidence type="ECO:0000256" key="14">
    <source>
        <dbReference type="PIRSR" id="PIRSR006769-1"/>
    </source>
</evidence>
<dbReference type="EMBL" id="REFO01000010">
    <property type="protein sequence ID" value="RMA97573.1"/>
    <property type="molecule type" value="Genomic_DNA"/>
</dbReference>
<feature type="binding site" evidence="15">
    <location>
        <position position="188"/>
    </location>
    <ligand>
        <name>substrate</name>
    </ligand>
</feature>
<feature type="binding site" evidence="15">
    <location>
        <position position="297"/>
    </location>
    <ligand>
        <name>substrate</name>
    </ligand>
</feature>
<dbReference type="PIRSF" id="PIRSF006769">
    <property type="entry name" value="RibD"/>
    <property type="match status" value="1"/>
</dbReference>
<feature type="binding site" evidence="16">
    <location>
        <position position="51"/>
    </location>
    <ligand>
        <name>Zn(2+)</name>
        <dbReference type="ChEBI" id="CHEBI:29105"/>
        <note>catalytic</note>
    </ligand>
</feature>
<dbReference type="Pfam" id="PF00383">
    <property type="entry name" value="dCMP_cyt_deam_1"/>
    <property type="match status" value="1"/>
</dbReference>
<proteinExistence type="inferred from homology"/>
<dbReference type="NCBIfam" id="TIGR00227">
    <property type="entry name" value="ribD_Cterm"/>
    <property type="match status" value="1"/>
</dbReference>
<feature type="binding site" evidence="15">
    <location>
        <position position="211"/>
    </location>
    <ligand>
        <name>substrate</name>
    </ligand>
</feature>
<feature type="binding site" evidence="15">
    <location>
        <position position="208"/>
    </location>
    <ligand>
        <name>substrate</name>
    </ligand>
</feature>
<name>A0A3M0BJF2_9AQUI</name>
<evidence type="ECO:0000256" key="10">
    <source>
        <dbReference type="ARBA" id="ARBA00022857"/>
    </source>
</evidence>
<gene>
    <name evidence="18" type="ORF">CLV39_0190</name>
</gene>
<feature type="active site" description="Proton donor" evidence="14">
    <location>
        <position position="53"/>
    </location>
</feature>
<dbReference type="GO" id="GO:0008835">
    <property type="term" value="F:diaminohydroxyphosphoribosylaminopyrimidine deaminase activity"/>
    <property type="evidence" value="ECO:0007669"/>
    <property type="project" value="UniProtKB-EC"/>
</dbReference>
<dbReference type="InterPro" id="IPR024072">
    <property type="entry name" value="DHFR-like_dom_sf"/>
</dbReference>
<evidence type="ECO:0000313" key="18">
    <source>
        <dbReference type="EMBL" id="RMA97573.1"/>
    </source>
</evidence>
<comment type="catalytic activity">
    <reaction evidence="13">
        <text>5-amino-6-(5-phospho-D-ribitylamino)uracil + NADP(+) = 5-amino-6-(5-phospho-D-ribosylamino)uracil + NADPH + H(+)</text>
        <dbReference type="Rhea" id="RHEA:17845"/>
        <dbReference type="ChEBI" id="CHEBI:15378"/>
        <dbReference type="ChEBI" id="CHEBI:57783"/>
        <dbReference type="ChEBI" id="CHEBI:58349"/>
        <dbReference type="ChEBI" id="CHEBI:58421"/>
        <dbReference type="ChEBI" id="CHEBI:58453"/>
        <dbReference type="EC" id="1.1.1.193"/>
    </reaction>
</comment>
<evidence type="ECO:0000256" key="13">
    <source>
        <dbReference type="PIRNR" id="PIRNR006769"/>
    </source>
</evidence>
<dbReference type="RefSeq" id="WP_121922351.1">
    <property type="nucleotide sequence ID" value="NZ_REFO01000010.1"/>
</dbReference>
<dbReference type="FunFam" id="3.40.140.10:FF:000025">
    <property type="entry name" value="Riboflavin biosynthesis protein RibD"/>
    <property type="match status" value="1"/>
</dbReference>
<dbReference type="NCBIfam" id="TIGR00326">
    <property type="entry name" value="eubact_ribD"/>
    <property type="match status" value="1"/>
</dbReference>
<keyword evidence="11 13" id="KW-0560">Oxidoreductase</keyword>
<dbReference type="EC" id="3.5.4.26" evidence="13"/>
<evidence type="ECO:0000256" key="15">
    <source>
        <dbReference type="PIRSR" id="PIRSR006769-2"/>
    </source>
</evidence>
<feature type="binding site" evidence="15">
    <location>
        <position position="200"/>
    </location>
    <ligand>
        <name>NADP(+)</name>
        <dbReference type="ChEBI" id="CHEBI:58349"/>
    </ligand>
</feature>
<keyword evidence="7 13" id="KW-0479">Metal-binding</keyword>
<dbReference type="InterPro" id="IPR002734">
    <property type="entry name" value="RibDG_C"/>
</dbReference>
<comment type="function">
    <text evidence="1 13">Converts 2,5-diamino-6-(ribosylamino)-4(3h)-pyrimidinone 5'-phosphate into 5-amino-6-(ribosylamino)-2,4(1h,3h)-pyrimidinedione 5'-phosphate.</text>
</comment>
<keyword evidence="9 13" id="KW-0862">Zinc</keyword>
<dbReference type="OrthoDB" id="9800865at2"/>
<dbReference type="GO" id="GO:0008703">
    <property type="term" value="F:5-amino-6-(5-phosphoribosylamino)uracil reductase activity"/>
    <property type="evidence" value="ECO:0007669"/>
    <property type="project" value="UniProtKB-EC"/>
</dbReference>
<dbReference type="Gene3D" id="3.40.140.10">
    <property type="entry name" value="Cytidine Deaminase, domain 2"/>
    <property type="match status" value="1"/>
</dbReference>
<dbReference type="GO" id="GO:0009231">
    <property type="term" value="P:riboflavin biosynthetic process"/>
    <property type="evidence" value="ECO:0007669"/>
    <property type="project" value="UniProtKB-UniPathway"/>
</dbReference>
<accession>A0A3M0BJF2</accession>
<dbReference type="PROSITE" id="PS51747">
    <property type="entry name" value="CYT_DCMP_DEAMINASES_2"/>
    <property type="match status" value="1"/>
</dbReference>
<dbReference type="PANTHER" id="PTHR38011">
    <property type="entry name" value="DIHYDROFOLATE REDUCTASE FAMILY PROTEIN (AFU_ORTHOLOGUE AFUA_8G06820)"/>
    <property type="match status" value="1"/>
</dbReference>
<evidence type="ECO:0000256" key="16">
    <source>
        <dbReference type="PIRSR" id="PIRSR006769-3"/>
    </source>
</evidence>
<evidence type="ECO:0000256" key="1">
    <source>
        <dbReference type="ARBA" id="ARBA00002151"/>
    </source>
</evidence>
<evidence type="ECO:0000256" key="5">
    <source>
        <dbReference type="ARBA" id="ARBA00007417"/>
    </source>
</evidence>
<evidence type="ECO:0000256" key="7">
    <source>
        <dbReference type="ARBA" id="ARBA00022723"/>
    </source>
</evidence>
<evidence type="ECO:0000256" key="9">
    <source>
        <dbReference type="ARBA" id="ARBA00022833"/>
    </source>
</evidence>
<sequence length="366" mass="41247">MKKDNCFMKVAIEEAKKRKGLTHPNPTVGAVIVKDGKIIGKGFHEKAGKPHAEREAIKDALSKGYDIENSTMYITLEPCCHYGKTPPCTDAIIENKIKRVVVATLDPNPLVAGKGVEILRKKGIEVKVGVLEKQAKNLNEDFFVYIKEKRPFIHLKWAQSIDGKIATFTGSSKWITGKKAREYAHKLRNEATAVLVGTNTALKDNPYLTVRHIKSEKQPIRVLIDKDLKLPLDFNIFNKDAKTVVLTSENADKEKIKKLQEKENIKIKILPLNNGYFTIKDILNSLYEEEIMHLLVEGGQNIITQFLKEGLYDKISVFIAPKIIGEDGISAVGKLKIEDIKDSINLKRSKIISLDEDTLLQFYKVK</sequence>
<comment type="catalytic activity">
    <reaction evidence="13">
        <text>2,5-diamino-6-hydroxy-4-(5-phosphoribosylamino)-pyrimidine + H2O + H(+) = 5-amino-6-(5-phospho-D-ribosylamino)uracil + NH4(+)</text>
        <dbReference type="Rhea" id="RHEA:21868"/>
        <dbReference type="ChEBI" id="CHEBI:15377"/>
        <dbReference type="ChEBI" id="CHEBI:15378"/>
        <dbReference type="ChEBI" id="CHEBI:28938"/>
        <dbReference type="ChEBI" id="CHEBI:58453"/>
        <dbReference type="ChEBI" id="CHEBI:58614"/>
        <dbReference type="EC" id="3.5.4.26"/>
    </reaction>
</comment>
<evidence type="ECO:0000256" key="4">
    <source>
        <dbReference type="ARBA" id="ARBA00005259"/>
    </source>
</evidence>
<dbReference type="Pfam" id="PF01872">
    <property type="entry name" value="RibD_C"/>
    <property type="match status" value="1"/>
</dbReference>
<dbReference type="GO" id="GO:0008270">
    <property type="term" value="F:zinc ion binding"/>
    <property type="evidence" value="ECO:0007669"/>
    <property type="project" value="InterPro"/>
</dbReference>
<organism evidence="18 19">
    <name type="scientific">Hydrogenothermus marinus</name>
    <dbReference type="NCBI Taxonomy" id="133270"/>
    <lineage>
        <taxon>Bacteria</taxon>
        <taxon>Pseudomonadati</taxon>
        <taxon>Aquificota</taxon>
        <taxon>Aquificia</taxon>
        <taxon>Aquificales</taxon>
        <taxon>Hydrogenothermaceae</taxon>
        <taxon>Hydrogenothermus</taxon>
    </lineage>
</organism>
<evidence type="ECO:0000256" key="2">
    <source>
        <dbReference type="ARBA" id="ARBA00004882"/>
    </source>
</evidence>
<dbReference type="PANTHER" id="PTHR38011:SF7">
    <property type="entry name" value="2,5-DIAMINO-6-RIBOSYLAMINO-4(3H)-PYRIMIDINONE 5'-PHOSPHATE REDUCTASE"/>
    <property type="match status" value="1"/>
</dbReference>
<comment type="cofactor">
    <cofactor evidence="13 16">
        <name>Zn(2+)</name>
        <dbReference type="ChEBI" id="CHEBI:29105"/>
    </cofactor>
    <text evidence="13 16">Binds 1 zinc ion.</text>
</comment>
<dbReference type="InterPro" id="IPR011549">
    <property type="entry name" value="RibD_C"/>
</dbReference>
<comment type="similarity">
    <text evidence="4 13">In the N-terminal section; belongs to the cytidine and deoxycytidylate deaminase family.</text>
</comment>